<organism evidence="2 3">
    <name type="scientific">Cnuella takakiae</name>
    <dbReference type="NCBI Taxonomy" id="1302690"/>
    <lineage>
        <taxon>Bacteria</taxon>
        <taxon>Pseudomonadati</taxon>
        <taxon>Bacteroidota</taxon>
        <taxon>Chitinophagia</taxon>
        <taxon>Chitinophagales</taxon>
        <taxon>Chitinophagaceae</taxon>
        <taxon>Cnuella</taxon>
    </lineage>
</organism>
<feature type="region of interest" description="Disordered" evidence="1">
    <location>
        <begin position="1"/>
        <end position="59"/>
    </location>
</feature>
<gene>
    <name evidence="2" type="ORF">SAMN05444008_12319</name>
</gene>
<dbReference type="STRING" id="1302690.BUE76_01910"/>
<evidence type="ECO:0000313" key="3">
    <source>
        <dbReference type="Proteomes" id="UP000184368"/>
    </source>
</evidence>
<evidence type="ECO:0000256" key="1">
    <source>
        <dbReference type="SAM" id="MobiDB-lite"/>
    </source>
</evidence>
<keyword evidence="3" id="KW-1185">Reference proteome</keyword>
<feature type="compositionally biased region" description="Acidic residues" evidence="1">
    <location>
        <begin position="25"/>
        <end position="59"/>
    </location>
</feature>
<dbReference type="RefSeq" id="WP_073047968.1">
    <property type="nucleotide sequence ID" value="NZ_FQUO01000023.1"/>
</dbReference>
<proteinExistence type="predicted"/>
<dbReference type="AlphaFoldDB" id="A0A1M5IBK3"/>
<protein>
    <submittedName>
        <fullName evidence="2">Uncharacterized protein</fullName>
    </submittedName>
</protein>
<name>A0A1M5IBK3_9BACT</name>
<sequence>MEPNRSQSAGSEALDNRQDASLEQDAVEEDGTPVLDEQDLEETGLSEEEADNIEWEEPE</sequence>
<feature type="compositionally biased region" description="Polar residues" evidence="1">
    <location>
        <begin position="1"/>
        <end position="10"/>
    </location>
</feature>
<evidence type="ECO:0000313" key="2">
    <source>
        <dbReference type="EMBL" id="SHG25754.1"/>
    </source>
</evidence>
<dbReference type="EMBL" id="FQUO01000023">
    <property type="protein sequence ID" value="SHG25754.1"/>
    <property type="molecule type" value="Genomic_DNA"/>
</dbReference>
<accession>A0A1M5IBK3</accession>
<reference evidence="2 3" key="1">
    <citation type="submission" date="2016-11" db="EMBL/GenBank/DDBJ databases">
        <authorList>
            <person name="Jaros S."/>
            <person name="Januszkiewicz K."/>
            <person name="Wedrychowicz H."/>
        </authorList>
    </citation>
    <scope>NUCLEOTIDE SEQUENCE [LARGE SCALE GENOMIC DNA]</scope>
    <source>
        <strain evidence="2 3">DSM 26897</strain>
    </source>
</reference>
<dbReference type="Proteomes" id="UP000184368">
    <property type="component" value="Unassembled WGS sequence"/>
</dbReference>